<proteinExistence type="predicted"/>
<organism evidence="1 2">
    <name type="scientific">Malus domestica</name>
    <name type="common">Apple</name>
    <name type="synonym">Pyrus malus</name>
    <dbReference type="NCBI Taxonomy" id="3750"/>
    <lineage>
        <taxon>Eukaryota</taxon>
        <taxon>Viridiplantae</taxon>
        <taxon>Streptophyta</taxon>
        <taxon>Embryophyta</taxon>
        <taxon>Tracheophyta</taxon>
        <taxon>Spermatophyta</taxon>
        <taxon>Magnoliopsida</taxon>
        <taxon>eudicotyledons</taxon>
        <taxon>Gunneridae</taxon>
        <taxon>Pentapetalae</taxon>
        <taxon>rosids</taxon>
        <taxon>fabids</taxon>
        <taxon>Rosales</taxon>
        <taxon>Rosaceae</taxon>
        <taxon>Amygdaloideae</taxon>
        <taxon>Maleae</taxon>
        <taxon>Malus</taxon>
    </lineage>
</organism>
<gene>
    <name evidence="1" type="ORF">DVH24_030491</name>
</gene>
<keyword evidence="2" id="KW-1185">Reference proteome</keyword>
<name>A0A498JX79_MALDO</name>
<comment type="caution">
    <text evidence="1">The sequence shown here is derived from an EMBL/GenBank/DDBJ whole genome shotgun (WGS) entry which is preliminary data.</text>
</comment>
<dbReference type="Proteomes" id="UP000290289">
    <property type="component" value="Chromosome 5"/>
</dbReference>
<dbReference type="AlphaFoldDB" id="A0A498JX79"/>
<accession>A0A498JX79</accession>
<evidence type="ECO:0000313" key="1">
    <source>
        <dbReference type="EMBL" id="RXI00001.1"/>
    </source>
</evidence>
<reference evidence="1 2" key="1">
    <citation type="submission" date="2018-10" db="EMBL/GenBank/DDBJ databases">
        <title>A high-quality apple genome assembly.</title>
        <authorList>
            <person name="Hu J."/>
        </authorList>
    </citation>
    <scope>NUCLEOTIDE SEQUENCE [LARGE SCALE GENOMIC DNA]</scope>
    <source>
        <strain evidence="2">cv. HFTH1</strain>
        <tissue evidence="1">Young leaf</tissue>
    </source>
</reference>
<evidence type="ECO:0000313" key="2">
    <source>
        <dbReference type="Proteomes" id="UP000290289"/>
    </source>
</evidence>
<dbReference type="EMBL" id="RDQH01000331">
    <property type="protein sequence ID" value="RXI00001.1"/>
    <property type="molecule type" value="Genomic_DNA"/>
</dbReference>
<protein>
    <submittedName>
        <fullName evidence="1">Uncharacterized protein</fullName>
    </submittedName>
</protein>
<sequence length="92" mass="10673">MHENFKCHQIGKIISATKCNECYRLLSFAICLHCGIALSVDNVRHMLHKHFVVRWALDFTLFTYLPFSKGMGCRDGEGNRRGMAGRQRDREE</sequence>